<keyword evidence="4 9" id="KW-0812">Transmembrane</keyword>
<evidence type="ECO:0000259" key="10">
    <source>
        <dbReference type="Pfam" id="PF00909"/>
    </source>
</evidence>
<organism evidence="11 12">
    <name type="scientific">Desulfosporosinus metallidurans</name>
    <dbReference type="NCBI Taxonomy" id="1888891"/>
    <lineage>
        <taxon>Bacteria</taxon>
        <taxon>Bacillati</taxon>
        <taxon>Bacillota</taxon>
        <taxon>Clostridia</taxon>
        <taxon>Eubacteriales</taxon>
        <taxon>Desulfitobacteriaceae</taxon>
        <taxon>Desulfosporosinus</taxon>
    </lineage>
</organism>
<dbReference type="Proteomes" id="UP000186102">
    <property type="component" value="Unassembled WGS sequence"/>
</dbReference>
<accession>A0A1Q8QPK9</accession>
<dbReference type="AlphaFoldDB" id="A0A1Q8QPK9"/>
<dbReference type="InterPro" id="IPR029020">
    <property type="entry name" value="Ammonium/urea_transptr"/>
</dbReference>
<dbReference type="SUPFAM" id="SSF52172">
    <property type="entry name" value="CheY-like"/>
    <property type="match status" value="1"/>
</dbReference>
<protein>
    <recommendedName>
        <fullName evidence="8">Ammonium transporter</fullName>
    </recommendedName>
</protein>
<feature type="domain" description="Ammonium transporter AmtB-like" evidence="10">
    <location>
        <begin position="92"/>
        <end position="157"/>
    </location>
</feature>
<dbReference type="InterPro" id="IPR011006">
    <property type="entry name" value="CheY-like_superfamily"/>
</dbReference>
<evidence type="ECO:0000313" key="12">
    <source>
        <dbReference type="Proteomes" id="UP000186102"/>
    </source>
</evidence>
<evidence type="ECO:0000313" key="11">
    <source>
        <dbReference type="EMBL" id="OLN29274.1"/>
    </source>
</evidence>
<dbReference type="InterPro" id="IPR001905">
    <property type="entry name" value="Ammonium_transpt"/>
</dbReference>
<keyword evidence="12" id="KW-1185">Reference proteome</keyword>
<dbReference type="Gene3D" id="1.10.3430.10">
    <property type="entry name" value="Ammonium transporter AmtB like domains"/>
    <property type="match status" value="1"/>
</dbReference>
<evidence type="ECO:0000256" key="5">
    <source>
        <dbReference type="ARBA" id="ARBA00022989"/>
    </source>
</evidence>
<dbReference type="PANTHER" id="PTHR43029">
    <property type="entry name" value="AMMONIUM TRANSPORTER MEP2"/>
    <property type="match status" value="1"/>
</dbReference>
<reference evidence="11 12" key="1">
    <citation type="submission" date="2016-09" db="EMBL/GenBank/DDBJ databases">
        <title>Complete genome of Desulfosporosinus sp. OL.</title>
        <authorList>
            <person name="Mardanov A."/>
            <person name="Beletsky A."/>
            <person name="Panova A."/>
            <person name="Karnachuk O."/>
            <person name="Ravin N."/>
        </authorList>
    </citation>
    <scope>NUCLEOTIDE SEQUENCE [LARGE SCALE GENOMIC DNA]</scope>
    <source>
        <strain evidence="11 12">OL</strain>
    </source>
</reference>
<comment type="caution">
    <text evidence="11">The sequence shown here is derived from an EMBL/GenBank/DDBJ whole genome shotgun (WGS) entry which is preliminary data.</text>
</comment>
<evidence type="ECO:0000256" key="2">
    <source>
        <dbReference type="ARBA" id="ARBA00005887"/>
    </source>
</evidence>
<dbReference type="EMBL" id="MLBF01000034">
    <property type="protein sequence ID" value="OLN29274.1"/>
    <property type="molecule type" value="Genomic_DNA"/>
</dbReference>
<dbReference type="GO" id="GO:0008519">
    <property type="term" value="F:ammonium channel activity"/>
    <property type="evidence" value="ECO:0007669"/>
    <property type="project" value="InterPro"/>
</dbReference>
<comment type="subcellular location">
    <subcellularLocation>
        <location evidence="1">Membrane</location>
        <topology evidence="1">Multi-pass membrane protein</topology>
    </subcellularLocation>
</comment>
<proteinExistence type="inferred from homology"/>
<evidence type="ECO:0000256" key="1">
    <source>
        <dbReference type="ARBA" id="ARBA00004141"/>
    </source>
</evidence>
<dbReference type="GO" id="GO:0005886">
    <property type="term" value="C:plasma membrane"/>
    <property type="evidence" value="ECO:0007669"/>
    <property type="project" value="TreeGrafter"/>
</dbReference>
<keyword evidence="6 9" id="KW-0472">Membrane</keyword>
<evidence type="ECO:0000256" key="6">
    <source>
        <dbReference type="ARBA" id="ARBA00023136"/>
    </source>
</evidence>
<dbReference type="InterPro" id="IPR024041">
    <property type="entry name" value="NH4_transpt_AmtB-like_dom"/>
</dbReference>
<keyword evidence="7" id="KW-0924">Ammonia transport</keyword>
<sequence length="159" mass="17631">MTIKVFLADDHKILRESLIILLQQENDLEVIGEAADGHQALDEILRLKPVRSLVWQRLPQQPAMFGLGPPSLSASYRPSFAISLCKFALNWTGTSGLVQGNVHQFLIQVFGVVITGVYAFVVTYLILKVINVFDSVRVPEKVEIVGLDTSIHGEVAYDL</sequence>
<evidence type="ECO:0000256" key="7">
    <source>
        <dbReference type="ARBA" id="ARBA00023177"/>
    </source>
</evidence>
<keyword evidence="3" id="KW-0813">Transport</keyword>
<feature type="transmembrane region" description="Helical" evidence="9">
    <location>
        <begin position="105"/>
        <end position="127"/>
    </location>
</feature>
<keyword evidence="5 9" id="KW-1133">Transmembrane helix</keyword>
<dbReference type="STRING" id="1888891.DSOL_3611"/>
<dbReference type="Gene3D" id="3.40.50.2300">
    <property type="match status" value="1"/>
</dbReference>
<evidence type="ECO:0000256" key="4">
    <source>
        <dbReference type="ARBA" id="ARBA00022692"/>
    </source>
</evidence>
<evidence type="ECO:0000256" key="3">
    <source>
        <dbReference type="ARBA" id="ARBA00022448"/>
    </source>
</evidence>
<dbReference type="PANTHER" id="PTHR43029:SF10">
    <property type="entry name" value="AMMONIUM TRANSPORTER MEP2"/>
    <property type="match status" value="1"/>
</dbReference>
<evidence type="ECO:0000256" key="9">
    <source>
        <dbReference type="SAM" id="Phobius"/>
    </source>
</evidence>
<name>A0A1Q8QPK9_9FIRM</name>
<dbReference type="SUPFAM" id="SSF111352">
    <property type="entry name" value="Ammonium transporter"/>
    <property type="match status" value="1"/>
</dbReference>
<dbReference type="Pfam" id="PF00909">
    <property type="entry name" value="Ammonium_transp"/>
    <property type="match status" value="1"/>
</dbReference>
<comment type="similarity">
    <text evidence="2">Belongs to the ammonia transporter channel (TC 1.A.11.2) family.</text>
</comment>
<gene>
    <name evidence="11" type="ORF">DSOL_3611</name>
</gene>
<evidence type="ECO:0000256" key="8">
    <source>
        <dbReference type="ARBA" id="ARBA00050025"/>
    </source>
</evidence>